<keyword evidence="7 11" id="KW-0863">Zinc-finger</keyword>
<sequence length="705" mass="77577">MEDGPDDLRLEELASLEAIFPEIQRPYENDQFTFTLELPVKPPNPITVRFRTASATTTSSNLTEADAAAAEPRQGPGPAANADGAADLQNRGATFKLSYLPSVSLRMTLPSGYPSHKPPKVDLGTRPEWLPAAVIKNIEADAHRLWEEMGRDMVAYTYIDHVQQAAEDVFGMMDSSDTVELAFGLLVFILDYDIKARRAAFVSETFDCGICLDPKKGISCHKMTDCGHVFCISCLQDFYSEAIRQGDVNLVRCLSPGCAKAREEAQASDSGKVGRKTTVSISPGELLALGLSEDIVSRYVSLKYKMELESDKATVYCPRKWCDGAAVSKRHKKPKGLELQEPEGDEIPEADDARDDDANGKAAKSVSKTEELLAICEDCSYAFCTRCMQSWHGEFVHCWPKVSEDLTPEEKASLEYIRMWTRPCASCDAPTQKTEGCNHMICYRCNTHFCYLCSAWLNPQNPYSHFNSPGEECYQRLWEFYGGHGENRDQRDGAARRAPPRAAVIRERPDEEPQRQPGDGNVVGEDNGGGHDGPGLNNGDAVGEHVQVAREGPLVLRIEQQGRREVVPPAPAPAPPAAPAGRGGRRRGRGGGPGVAGRPNPHPHPHPHPHAQERGGQRNANGGRGRGHIRQNRQAHPEHNQARQPRRGAQERGEGNNGQPAAQVGPMENGPDLNEQQRAWVRRFVQLALVDEEDSSSEDEGLDIF</sequence>
<evidence type="ECO:0000259" key="15">
    <source>
        <dbReference type="PROSITE" id="PS51873"/>
    </source>
</evidence>
<dbReference type="SMART" id="SM00184">
    <property type="entry name" value="RING"/>
    <property type="match status" value="2"/>
</dbReference>
<comment type="catalytic activity">
    <reaction evidence="1">
        <text>[E2 ubiquitin-conjugating enzyme]-S-ubiquitinyl-L-cysteine + [acceptor protein]-L-lysine = [E2 ubiquitin-conjugating enzyme]-L-cysteine + [acceptor protein]-N(6)-ubiquitinyl-L-lysine.</text>
        <dbReference type="EC" id="2.3.2.31"/>
    </reaction>
</comment>
<dbReference type="PROSITE" id="PS00518">
    <property type="entry name" value="ZF_RING_1"/>
    <property type="match status" value="1"/>
</dbReference>
<evidence type="ECO:0000256" key="5">
    <source>
        <dbReference type="ARBA" id="ARBA00022723"/>
    </source>
</evidence>
<evidence type="ECO:0000256" key="2">
    <source>
        <dbReference type="ARBA" id="ARBA00004906"/>
    </source>
</evidence>
<reference evidence="16" key="1">
    <citation type="submission" date="2018-03" db="EMBL/GenBank/DDBJ databases">
        <authorList>
            <person name="Guldener U."/>
        </authorList>
    </citation>
    <scope>NUCLEOTIDE SEQUENCE</scope>
</reference>
<evidence type="ECO:0000256" key="12">
    <source>
        <dbReference type="SAM" id="MobiDB-lite"/>
    </source>
</evidence>
<feature type="domain" description="RING-type" evidence="15">
    <location>
        <begin position="204"/>
        <end position="477"/>
    </location>
</feature>
<evidence type="ECO:0000313" key="16">
    <source>
        <dbReference type="EMBL" id="SPN98925.1"/>
    </source>
</evidence>
<evidence type="ECO:0000256" key="6">
    <source>
        <dbReference type="ARBA" id="ARBA00022737"/>
    </source>
</evidence>
<dbReference type="PROSITE" id="PS50089">
    <property type="entry name" value="ZF_RING_2"/>
    <property type="match status" value="1"/>
</dbReference>
<dbReference type="Gene3D" id="3.10.110.10">
    <property type="entry name" value="Ubiquitin Conjugating Enzyme"/>
    <property type="match status" value="1"/>
</dbReference>
<dbReference type="InterPro" id="IPR013083">
    <property type="entry name" value="Znf_RING/FYVE/PHD"/>
</dbReference>
<dbReference type="InterPro" id="IPR047548">
    <property type="entry name" value="Rcat_RBR_RNF14"/>
</dbReference>
<dbReference type="InterPro" id="IPR031127">
    <property type="entry name" value="E3_UB_ligase_RBR"/>
</dbReference>
<protein>
    <recommendedName>
        <fullName evidence="3">RBR-type E3 ubiquitin transferase</fullName>
        <ecNumber evidence="3">2.3.2.31</ecNumber>
    </recommendedName>
</protein>
<dbReference type="GO" id="GO:0008270">
    <property type="term" value="F:zinc ion binding"/>
    <property type="evidence" value="ECO:0007669"/>
    <property type="project" value="UniProtKB-KW"/>
</dbReference>
<feature type="domain" description="RWD" evidence="14">
    <location>
        <begin position="11"/>
        <end position="169"/>
    </location>
</feature>
<keyword evidence="9" id="KW-0862">Zinc</keyword>
<feature type="region of interest" description="Disordered" evidence="12">
    <location>
        <begin position="53"/>
        <end position="85"/>
    </location>
</feature>
<organism evidence="16 17">
    <name type="scientific">Cephalotrichum gorgonifer</name>
    <dbReference type="NCBI Taxonomy" id="2041049"/>
    <lineage>
        <taxon>Eukaryota</taxon>
        <taxon>Fungi</taxon>
        <taxon>Dikarya</taxon>
        <taxon>Ascomycota</taxon>
        <taxon>Pezizomycotina</taxon>
        <taxon>Sordariomycetes</taxon>
        <taxon>Hypocreomycetidae</taxon>
        <taxon>Microascales</taxon>
        <taxon>Microascaceae</taxon>
        <taxon>Cephalotrichum</taxon>
    </lineage>
</organism>
<keyword evidence="4" id="KW-0808">Transferase</keyword>
<evidence type="ECO:0000259" key="14">
    <source>
        <dbReference type="PROSITE" id="PS50908"/>
    </source>
</evidence>
<dbReference type="FunFam" id="3.30.40.10:FF:000416">
    <property type="entry name" value="RBR-type E3 ubiquitin transferase"/>
    <property type="match status" value="1"/>
</dbReference>
<dbReference type="CDD" id="cd23820">
    <property type="entry name" value="RWD_RNF14"/>
    <property type="match status" value="1"/>
</dbReference>
<dbReference type="Pfam" id="PF05773">
    <property type="entry name" value="RWD"/>
    <property type="match status" value="1"/>
</dbReference>
<evidence type="ECO:0000256" key="7">
    <source>
        <dbReference type="ARBA" id="ARBA00022771"/>
    </source>
</evidence>
<evidence type="ECO:0000313" key="17">
    <source>
        <dbReference type="Proteomes" id="UP001187682"/>
    </source>
</evidence>
<keyword evidence="8" id="KW-0833">Ubl conjugation pathway</keyword>
<evidence type="ECO:0000256" key="8">
    <source>
        <dbReference type="ARBA" id="ARBA00022786"/>
    </source>
</evidence>
<dbReference type="PROSITE" id="PS50908">
    <property type="entry name" value="RWD"/>
    <property type="match status" value="1"/>
</dbReference>
<feature type="compositionally biased region" description="Basic and acidic residues" evidence="12">
    <location>
        <begin position="504"/>
        <end position="514"/>
    </location>
</feature>
<keyword evidence="6" id="KW-0677">Repeat</keyword>
<dbReference type="GO" id="GO:0016567">
    <property type="term" value="P:protein ubiquitination"/>
    <property type="evidence" value="ECO:0007669"/>
    <property type="project" value="InterPro"/>
</dbReference>
<keyword evidence="17" id="KW-1185">Reference proteome</keyword>
<dbReference type="SUPFAM" id="SSF57850">
    <property type="entry name" value="RING/U-box"/>
    <property type="match status" value="2"/>
</dbReference>
<feature type="region of interest" description="Disordered" evidence="12">
    <location>
        <begin position="485"/>
        <end position="541"/>
    </location>
</feature>
<feature type="compositionally biased region" description="Acidic residues" evidence="12">
    <location>
        <begin position="340"/>
        <end position="355"/>
    </location>
</feature>
<feature type="compositionally biased region" description="Low complexity" evidence="12">
    <location>
        <begin position="76"/>
        <end position="85"/>
    </location>
</feature>
<proteinExistence type="inferred from homology"/>
<dbReference type="InterPro" id="IPR002867">
    <property type="entry name" value="IBR_dom"/>
</dbReference>
<name>A0AAE8MSI8_9PEZI</name>
<dbReference type="InterPro" id="IPR006575">
    <property type="entry name" value="RWD_dom"/>
</dbReference>
<dbReference type="Pfam" id="PF01485">
    <property type="entry name" value="IBR"/>
    <property type="match status" value="1"/>
</dbReference>
<dbReference type="SMART" id="SM00647">
    <property type="entry name" value="IBR"/>
    <property type="match status" value="2"/>
</dbReference>
<dbReference type="Gene3D" id="1.20.120.1750">
    <property type="match status" value="1"/>
</dbReference>
<comment type="similarity">
    <text evidence="10">Belongs to the RBR family. RNF14 subfamily.</text>
</comment>
<dbReference type="InterPro" id="IPR016135">
    <property type="entry name" value="UBQ-conjugating_enzyme/RWD"/>
</dbReference>
<feature type="compositionally biased region" description="Basic and acidic residues" evidence="12">
    <location>
        <begin position="485"/>
        <end position="495"/>
    </location>
</feature>
<evidence type="ECO:0000256" key="11">
    <source>
        <dbReference type="PROSITE-ProRule" id="PRU00175"/>
    </source>
</evidence>
<dbReference type="AlphaFoldDB" id="A0AAE8MSI8"/>
<dbReference type="InterPro" id="IPR017907">
    <property type="entry name" value="Znf_RING_CS"/>
</dbReference>
<dbReference type="Gene3D" id="3.30.40.10">
    <property type="entry name" value="Zinc/RING finger domain, C3HC4 (zinc finger)"/>
    <property type="match status" value="1"/>
</dbReference>
<comment type="caution">
    <text evidence="16">The sequence shown here is derived from an EMBL/GenBank/DDBJ whole genome shotgun (WGS) entry which is preliminary data.</text>
</comment>
<evidence type="ECO:0000256" key="1">
    <source>
        <dbReference type="ARBA" id="ARBA00001798"/>
    </source>
</evidence>
<accession>A0AAE8MSI8</accession>
<keyword evidence="5" id="KW-0479">Metal-binding</keyword>
<feature type="region of interest" description="Disordered" evidence="12">
    <location>
        <begin position="563"/>
        <end position="675"/>
    </location>
</feature>
<dbReference type="SUPFAM" id="SSF54495">
    <property type="entry name" value="UBC-like"/>
    <property type="match status" value="1"/>
</dbReference>
<dbReference type="InterPro" id="IPR054694">
    <property type="entry name" value="Parkin-like_IBR"/>
</dbReference>
<gene>
    <name evidence="16" type="ORF">DNG_01964</name>
</gene>
<dbReference type="Proteomes" id="UP001187682">
    <property type="component" value="Unassembled WGS sequence"/>
</dbReference>
<dbReference type="CDD" id="cd20354">
    <property type="entry name" value="Rcat_RBR_RNF14"/>
    <property type="match status" value="1"/>
</dbReference>
<dbReference type="InterPro" id="IPR044066">
    <property type="entry name" value="TRIAD_supradom"/>
</dbReference>
<evidence type="ECO:0000256" key="9">
    <source>
        <dbReference type="ARBA" id="ARBA00022833"/>
    </source>
</evidence>
<dbReference type="PROSITE" id="PS51873">
    <property type="entry name" value="TRIAD"/>
    <property type="match status" value="1"/>
</dbReference>
<evidence type="ECO:0000256" key="4">
    <source>
        <dbReference type="ARBA" id="ARBA00022679"/>
    </source>
</evidence>
<comment type="pathway">
    <text evidence="2">Protein modification; protein ubiquitination.</text>
</comment>
<evidence type="ECO:0000256" key="10">
    <source>
        <dbReference type="ARBA" id="ARBA00044508"/>
    </source>
</evidence>
<evidence type="ECO:0000259" key="13">
    <source>
        <dbReference type="PROSITE" id="PS50089"/>
    </source>
</evidence>
<dbReference type="Pfam" id="PF22605">
    <property type="entry name" value="IBR_2"/>
    <property type="match status" value="1"/>
</dbReference>
<dbReference type="PANTHER" id="PTHR11685">
    <property type="entry name" value="RBR FAMILY RING FINGER AND IBR DOMAIN-CONTAINING"/>
    <property type="match status" value="1"/>
</dbReference>
<dbReference type="GO" id="GO:0061630">
    <property type="term" value="F:ubiquitin protein ligase activity"/>
    <property type="evidence" value="ECO:0007669"/>
    <property type="project" value="UniProtKB-EC"/>
</dbReference>
<dbReference type="InterPro" id="IPR001841">
    <property type="entry name" value="Znf_RING"/>
</dbReference>
<feature type="region of interest" description="Disordered" evidence="12">
    <location>
        <begin position="333"/>
        <end position="362"/>
    </location>
</feature>
<feature type="compositionally biased region" description="Pro residues" evidence="12">
    <location>
        <begin position="568"/>
        <end position="578"/>
    </location>
</feature>
<dbReference type="EMBL" id="ONZQ02000002">
    <property type="protein sequence ID" value="SPN98925.1"/>
    <property type="molecule type" value="Genomic_DNA"/>
</dbReference>
<dbReference type="EC" id="2.3.2.31" evidence="3"/>
<dbReference type="CDD" id="cd23134">
    <property type="entry name" value="RING-HC_ITT1-like"/>
    <property type="match status" value="1"/>
</dbReference>
<evidence type="ECO:0000256" key="3">
    <source>
        <dbReference type="ARBA" id="ARBA00012251"/>
    </source>
</evidence>
<feature type="domain" description="RING-type" evidence="13">
    <location>
        <begin position="208"/>
        <end position="253"/>
    </location>
</feature>